<sequence>MCSFLSLSLPPCLLPALPAPLPARATPNYPMPRWSLKRTGQVHQTYLNCEKHPFARALFRFRFCGLNFFFPVAMKTPYNHKLAVHKFRLTVRS</sequence>
<dbReference type="Proteomes" id="UP001207468">
    <property type="component" value="Unassembled WGS sequence"/>
</dbReference>
<protein>
    <submittedName>
        <fullName evidence="1">Uncharacterized protein</fullName>
    </submittedName>
</protein>
<proteinExistence type="predicted"/>
<keyword evidence="2" id="KW-1185">Reference proteome</keyword>
<evidence type="ECO:0000313" key="1">
    <source>
        <dbReference type="EMBL" id="KAI9448675.1"/>
    </source>
</evidence>
<reference evidence="1" key="1">
    <citation type="submission" date="2021-03" db="EMBL/GenBank/DDBJ databases">
        <title>Evolutionary priming and transition to the ectomycorrhizal habit in an iconic lineage of mushroom-forming fungi: is preadaptation a requirement?</title>
        <authorList>
            <consortium name="DOE Joint Genome Institute"/>
            <person name="Looney B.P."/>
            <person name="Miyauchi S."/>
            <person name="Morin E."/>
            <person name="Drula E."/>
            <person name="Courty P.E."/>
            <person name="Chicoki N."/>
            <person name="Fauchery L."/>
            <person name="Kohler A."/>
            <person name="Kuo A."/>
            <person name="LaButti K."/>
            <person name="Pangilinan J."/>
            <person name="Lipzen A."/>
            <person name="Riley R."/>
            <person name="Andreopoulos W."/>
            <person name="He G."/>
            <person name="Johnson J."/>
            <person name="Barry K.W."/>
            <person name="Grigoriev I.V."/>
            <person name="Nagy L."/>
            <person name="Hibbett D."/>
            <person name="Henrissat B."/>
            <person name="Matheny P.B."/>
            <person name="Labbe J."/>
            <person name="Martin A.F."/>
        </authorList>
    </citation>
    <scope>NUCLEOTIDE SEQUENCE</scope>
    <source>
        <strain evidence="1">BPL698</strain>
    </source>
</reference>
<accession>A0ACC0TTN4</accession>
<comment type="caution">
    <text evidence="1">The sequence shown here is derived from an EMBL/GenBank/DDBJ whole genome shotgun (WGS) entry which is preliminary data.</text>
</comment>
<gene>
    <name evidence="1" type="ORF">F5148DRAFT_1250583</name>
</gene>
<evidence type="ECO:0000313" key="2">
    <source>
        <dbReference type="Proteomes" id="UP001207468"/>
    </source>
</evidence>
<feature type="non-terminal residue" evidence="1">
    <location>
        <position position="93"/>
    </location>
</feature>
<organism evidence="1 2">
    <name type="scientific">Russula earlei</name>
    <dbReference type="NCBI Taxonomy" id="71964"/>
    <lineage>
        <taxon>Eukaryota</taxon>
        <taxon>Fungi</taxon>
        <taxon>Dikarya</taxon>
        <taxon>Basidiomycota</taxon>
        <taxon>Agaricomycotina</taxon>
        <taxon>Agaricomycetes</taxon>
        <taxon>Russulales</taxon>
        <taxon>Russulaceae</taxon>
        <taxon>Russula</taxon>
    </lineage>
</organism>
<name>A0ACC0TTN4_9AGAM</name>
<dbReference type="EMBL" id="JAGFNK010000570">
    <property type="protein sequence ID" value="KAI9448675.1"/>
    <property type="molecule type" value="Genomic_DNA"/>
</dbReference>